<dbReference type="Gene3D" id="3.40.390.10">
    <property type="entry name" value="Collagenase (Catalytic Domain)"/>
    <property type="match status" value="1"/>
</dbReference>
<gene>
    <name evidence="1" type="ORF">HC246_16485</name>
</gene>
<sequence length="328" mass="34606">MQMGITLRKAIANGTLGLGLSLVVPAASYAFTFQFDYTYDTNSFFSNQTRKDRLAEAASYYNSFTDNLAAICVPDCGGTNTWTPNFLNPATGLAIDGTTNLAISANTLLIYVGARDIGSGTLGVGGFGAISSGSGTQSFVNNLQSRGQDGAIATTPTDYSPWGGSISFTTNSSVVWNFGDVSSPPLTGQSDFLSVAIHELGHIMGIISGNPSWDNKISSGSFTGSNSVALYGSNIPLSSGNSHWADGTMSTLPVTNTAQEAAMDPTLTQGTRKLLTKLDYAGFKDVGWEVPDSLTSIPFEFKPDIAIAMLATCVFGNKIWRLVRKTSK</sequence>
<evidence type="ECO:0000313" key="1">
    <source>
        <dbReference type="EMBL" id="NMF59572.1"/>
    </source>
</evidence>
<evidence type="ECO:0000313" key="2">
    <source>
        <dbReference type="Proteomes" id="UP000738376"/>
    </source>
</evidence>
<dbReference type="RefSeq" id="WP_169364332.1">
    <property type="nucleotide sequence ID" value="NZ_JAAVJL010000001.1"/>
</dbReference>
<evidence type="ECO:0008006" key="3">
    <source>
        <dbReference type="Google" id="ProtNLM"/>
    </source>
</evidence>
<dbReference type="Proteomes" id="UP000738376">
    <property type="component" value="Unassembled WGS sequence"/>
</dbReference>
<proteinExistence type="predicted"/>
<dbReference type="InterPro" id="IPR024079">
    <property type="entry name" value="MetalloPept_cat_dom_sf"/>
</dbReference>
<keyword evidence="2" id="KW-1185">Reference proteome</keyword>
<dbReference type="SUPFAM" id="SSF55486">
    <property type="entry name" value="Metalloproteases ('zincins'), catalytic domain"/>
    <property type="match status" value="1"/>
</dbReference>
<comment type="caution">
    <text evidence="1">The sequence shown here is derived from an EMBL/GenBank/DDBJ whole genome shotgun (WGS) entry which is preliminary data.</text>
</comment>
<name>A0ABX1LTT8_9CYAN</name>
<protein>
    <recommendedName>
        <fullName evidence="3">Peptidase M10 metallopeptidase domain-containing protein</fullName>
    </recommendedName>
</protein>
<reference evidence="1 2" key="1">
    <citation type="submission" date="2020-03" db="EMBL/GenBank/DDBJ databases">
        <title>Draft Genome Sequence of 2-Methylisoborneol Producing Pseudanabaena yagii Strain GIHE-NHR1 Isolated from North Han River in South Korea.</title>
        <authorList>
            <person name="Jeong J."/>
        </authorList>
    </citation>
    <scope>NUCLEOTIDE SEQUENCE [LARGE SCALE GENOMIC DNA]</scope>
    <source>
        <strain evidence="1 2">GIHE-NHR1</strain>
    </source>
</reference>
<accession>A0ABX1LTT8</accession>
<organism evidence="1 2">
    <name type="scientific">Pseudanabaena yagii GIHE-NHR1</name>
    <dbReference type="NCBI Taxonomy" id="2722753"/>
    <lineage>
        <taxon>Bacteria</taxon>
        <taxon>Bacillati</taxon>
        <taxon>Cyanobacteriota</taxon>
        <taxon>Cyanophyceae</taxon>
        <taxon>Pseudanabaenales</taxon>
        <taxon>Pseudanabaenaceae</taxon>
        <taxon>Pseudanabaena</taxon>
        <taxon>Pseudanabaena yagii</taxon>
    </lineage>
</organism>
<dbReference type="EMBL" id="JAAVJL010000001">
    <property type="protein sequence ID" value="NMF59572.1"/>
    <property type="molecule type" value="Genomic_DNA"/>
</dbReference>